<keyword evidence="7 10" id="KW-0799">Topoisomerase</keyword>
<keyword evidence="8 10" id="KW-0238">DNA-binding</keyword>
<evidence type="ECO:0000256" key="10">
    <source>
        <dbReference type="PROSITE-ProRule" id="PRU01385"/>
    </source>
</evidence>
<evidence type="ECO:0000259" key="12">
    <source>
        <dbReference type="Pfam" id="PF04406"/>
    </source>
</evidence>
<evidence type="ECO:0000256" key="4">
    <source>
        <dbReference type="ARBA" id="ARBA00012895"/>
    </source>
</evidence>
<dbReference type="InterPro" id="IPR036388">
    <property type="entry name" value="WH-like_DNA-bd_sf"/>
</dbReference>
<protein>
    <recommendedName>
        <fullName evidence="4">DNA topoisomerase (ATP-hydrolyzing)</fullName>
        <ecNumber evidence="4">5.6.2.2</ecNumber>
    </recommendedName>
</protein>
<evidence type="ECO:0000256" key="6">
    <source>
        <dbReference type="ARBA" id="ARBA00022842"/>
    </source>
</evidence>
<dbReference type="PRINTS" id="PR01550">
    <property type="entry name" value="TOP6AFAMILY"/>
</dbReference>
<dbReference type="CDD" id="cd00223">
    <property type="entry name" value="TOPRIM_TopoIIB_SPO"/>
    <property type="match status" value="1"/>
</dbReference>
<dbReference type="InterPro" id="IPR034136">
    <property type="entry name" value="TOPRIM_Topo6A/Spo11"/>
</dbReference>
<reference evidence="14 15" key="1">
    <citation type="journal article" date="2024" name="Commun. Biol.">
        <title>Comparative genomic analysis of thermophilic fungi reveals convergent evolutionary adaptations and gene losses.</title>
        <authorList>
            <person name="Steindorff A.S."/>
            <person name="Aguilar-Pontes M.V."/>
            <person name="Robinson A.J."/>
            <person name="Andreopoulos B."/>
            <person name="LaButti K."/>
            <person name="Kuo A."/>
            <person name="Mondo S."/>
            <person name="Riley R."/>
            <person name="Otillar R."/>
            <person name="Haridas S."/>
            <person name="Lipzen A."/>
            <person name="Grimwood J."/>
            <person name="Schmutz J."/>
            <person name="Clum A."/>
            <person name="Reid I.D."/>
            <person name="Moisan M.C."/>
            <person name="Butler G."/>
            <person name="Nguyen T.T.M."/>
            <person name="Dewar K."/>
            <person name="Conant G."/>
            <person name="Drula E."/>
            <person name="Henrissat B."/>
            <person name="Hansel C."/>
            <person name="Singer S."/>
            <person name="Hutchinson M.I."/>
            <person name="de Vries R.P."/>
            <person name="Natvig D.O."/>
            <person name="Powell A.J."/>
            <person name="Tsang A."/>
            <person name="Grigoriev I.V."/>
        </authorList>
    </citation>
    <scope>NUCLEOTIDE SEQUENCE [LARGE SCALE GENOMIC DNA]</scope>
    <source>
        <strain evidence="14 15">ATCC 22073</strain>
    </source>
</reference>
<feature type="active site" description="O-(5'-phospho-DNA)-tyrosine intermediate" evidence="10">
    <location>
        <position position="108"/>
    </location>
</feature>
<dbReference type="Proteomes" id="UP001600064">
    <property type="component" value="Unassembled WGS sequence"/>
</dbReference>
<keyword evidence="15" id="KW-1185">Reference proteome</keyword>
<evidence type="ECO:0000256" key="2">
    <source>
        <dbReference type="ARBA" id="ARBA00001946"/>
    </source>
</evidence>
<dbReference type="SUPFAM" id="SSF56726">
    <property type="entry name" value="DNA topoisomerase IV, alpha subunit"/>
    <property type="match status" value="1"/>
</dbReference>
<feature type="domain" description="Spo11/DNA topoisomerase VI subunit A N-terminal" evidence="12">
    <location>
        <begin position="80"/>
        <end position="140"/>
    </location>
</feature>
<sequence>MSEDRCLGFVPIPSAPPSEALARIEQLLESTLDAMAHGQELVIPYRVRPQSRTSLVSSPSATRGIDGLRFPGRTTLEAERFEALFCIITMSHEALLSGNLITKRNIFYQNPDLFKSQSVVDDMVDNLAYTLGIGREDLNIVAAAKGLVCGPFDLVLRGGSIKPCDTPGDSGLLVPPLASLQGINFRDTRWLLVIEKEATFRTLAASRYAVHSQAGPGILLTAKGFPDLATRRFLSVLATIKPDLSMFALVDFDPYGVAILRTYTYGSQRLDHEENSTVPQLRWLGILSDDLLQNQSSHQGGSQGQSSHPSGQEPQFCPGDVLRSERPAKKVKINHSQNPCDSILPLTQQDRKRAVGLLRDITSNSERTDDDVRQLGGLQQMLMLNVKAEIQAVDHYGDMAAWLDRKLTEHIKA</sequence>
<evidence type="ECO:0000256" key="11">
    <source>
        <dbReference type="SAM" id="MobiDB-lite"/>
    </source>
</evidence>
<evidence type="ECO:0000259" key="13">
    <source>
        <dbReference type="Pfam" id="PF21180"/>
    </source>
</evidence>
<dbReference type="RefSeq" id="XP_070868411.1">
    <property type="nucleotide sequence ID" value="XM_071008078.1"/>
</dbReference>
<dbReference type="PANTHER" id="PTHR10848:SF0">
    <property type="entry name" value="MEIOTIC RECOMBINATION PROTEIN SPO11"/>
    <property type="match status" value="1"/>
</dbReference>
<comment type="similarity">
    <text evidence="3 10">Belongs to the TOP6A family.</text>
</comment>
<name>A0ABR4DJG2_9PEZI</name>
<evidence type="ECO:0000256" key="5">
    <source>
        <dbReference type="ARBA" id="ARBA00022723"/>
    </source>
</evidence>
<dbReference type="Pfam" id="PF21180">
    <property type="entry name" value="TOP6A-Spo11_Toprim"/>
    <property type="match status" value="1"/>
</dbReference>
<evidence type="ECO:0000256" key="7">
    <source>
        <dbReference type="ARBA" id="ARBA00023029"/>
    </source>
</evidence>
<dbReference type="PROSITE" id="PS52041">
    <property type="entry name" value="TOPO_IIB"/>
    <property type="match status" value="1"/>
</dbReference>
<evidence type="ECO:0000313" key="15">
    <source>
        <dbReference type="Proteomes" id="UP001600064"/>
    </source>
</evidence>
<comment type="catalytic activity">
    <reaction evidence="1 10">
        <text>ATP-dependent breakage, passage and rejoining of double-stranded DNA.</text>
        <dbReference type="EC" id="5.6.2.2"/>
    </reaction>
</comment>
<feature type="compositionally biased region" description="Low complexity" evidence="11">
    <location>
        <begin position="295"/>
        <end position="315"/>
    </location>
</feature>
<dbReference type="EC" id="5.6.2.2" evidence="4"/>
<dbReference type="Gene3D" id="3.40.1360.10">
    <property type="match status" value="1"/>
</dbReference>
<dbReference type="EMBL" id="JAZGUE010000002">
    <property type="protein sequence ID" value="KAL2269687.1"/>
    <property type="molecule type" value="Genomic_DNA"/>
</dbReference>
<evidence type="ECO:0000256" key="9">
    <source>
        <dbReference type="ARBA" id="ARBA00023235"/>
    </source>
</evidence>
<comment type="cofactor">
    <cofactor evidence="2">
        <name>Mg(2+)</name>
        <dbReference type="ChEBI" id="CHEBI:18420"/>
    </cofactor>
</comment>
<dbReference type="PANTHER" id="PTHR10848">
    <property type="entry name" value="MEIOTIC RECOMBINATION PROTEIN SPO11"/>
    <property type="match status" value="1"/>
</dbReference>
<evidence type="ECO:0000256" key="3">
    <source>
        <dbReference type="ARBA" id="ARBA00006559"/>
    </source>
</evidence>
<gene>
    <name evidence="14" type="ORF">VTJ83DRAFT_1871</name>
</gene>
<organism evidence="14 15">
    <name type="scientific">Remersonia thermophila</name>
    <dbReference type="NCBI Taxonomy" id="72144"/>
    <lineage>
        <taxon>Eukaryota</taxon>
        <taxon>Fungi</taxon>
        <taxon>Dikarya</taxon>
        <taxon>Ascomycota</taxon>
        <taxon>Pezizomycotina</taxon>
        <taxon>Sordariomycetes</taxon>
        <taxon>Sordariomycetidae</taxon>
        <taxon>Sordariales</taxon>
        <taxon>Sordariales incertae sedis</taxon>
        <taxon>Remersonia</taxon>
    </lineage>
</organism>
<keyword evidence="6" id="KW-0460">Magnesium</keyword>
<dbReference type="InterPro" id="IPR013049">
    <property type="entry name" value="Spo11/TopoVI_A_N"/>
</dbReference>
<dbReference type="Pfam" id="PF04406">
    <property type="entry name" value="TP6A_N"/>
    <property type="match status" value="1"/>
</dbReference>
<evidence type="ECO:0000313" key="14">
    <source>
        <dbReference type="EMBL" id="KAL2269687.1"/>
    </source>
</evidence>
<dbReference type="Gene3D" id="1.10.10.10">
    <property type="entry name" value="Winged helix-like DNA-binding domain superfamily/Winged helix DNA-binding domain"/>
    <property type="match status" value="1"/>
</dbReference>
<dbReference type="InterPro" id="IPR036078">
    <property type="entry name" value="Spo11/TopoVI_A_sf"/>
</dbReference>
<dbReference type="GeneID" id="98122722"/>
<keyword evidence="5" id="KW-0479">Metal-binding</keyword>
<feature type="domain" description="Topoisomerase 6 subunit A/Spo11 TOPRIM" evidence="13">
    <location>
        <begin position="191"/>
        <end position="299"/>
    </location>
</feature>
<evidence type="ECO:0000256" key="1">
    <source>
        <dbReference type="ARBA" id="ARBA00000185"/>
    </source>
</evidence>
<feature type="region of interest" description="Disordered" evidence="11">
    <location>
        <begin position="294"/>
        <end position="320"/>
    </location>
</feature>
<dbReference type="InterPro" id="IPR002815">
    <property type="entry name" value="Spo11/TopoVI_A"/>
</dbReference>
<comment type="caution">
    <text evidence="14">The sequence shown here is derived from an EMBL/GenBank/DDBJ whole genome shotgun (WGS) entry which is preliminary data.</text>
</comment>
<keyword evidence="9 10" id="KW-0413">Isomerase</keyword>
<evidence type="ECO:0000256" key="8">
    <source>
        <dbReference type="ARBA" id="ARBA00023125"/>
    </source>
</evidence>
<proteinExistence type="inferred from homology"/>
<accession>A0ABR4DJG2</accession>